<dbReference type="HOGENOM" id="CLU_477404_0_0_1"/>
<dbReference type="OrthoDB" id="2503579at2759"/>
<evidence type="ECO:0000256" key="1">
    <source>
        <dbReference type="SAM" id="MobiDB-lite"/>
    </source>
</evidence>
<sequence length="571" mass="62002">MSHPNNNSSAPVGVTTNTSSSAASSHAPTRMRNPMVEQVVSSSLPITVPQSLLISANPMASLQIFAEAERAKTRGQTSSQRVSWTSAWSRFPTSSLAQSAQVHATANHTNDRKRPRPPTAEFETDALVSVGSSTSQAARLPLRKRRKNMPNRNPFYPSYLQSPTPSILSLSSTVSTGDTTDSDVHDLTEDEDRDENNEYLVPAYPCLPPTPLTPHDVLQSTTLSRMFSRANRTFHQIANSATGLVEADQSTCNRMGELVEVLRGDLGGRRWFEVVERAFLSPTSKEVLSNSTRNGKSTASSIAQKPPQNDSVANAGKETSSNALPGRRRIQSMEQPGLDARSHRVFGGSSDATNHLESGSDSLNESHRLMLDPRYQILTQAPGFIQSLFVSSDPVTVPMMYRPPNDVRGLHASQQTQPSELNTSQKINGASTGSNTKSHPASVASGNGSLENLSIQQQIDSYHDCTIEISKFLGDLTDYRDRLLEVRDGCLSVDKRRRALWAIVKVCANGYDEICNGQNSNTKTESSAVAASTMESKQEPNGTVHTGQSTAPSRTNGHTETPSLRGKSRAR</sequence>
<dbReference type="eggNOG" id="ENOG502T4Y3">
    <property type="taxonomic scope" value="Eukaryota"/>
</dbReference>
<name>F4RIK6_MELLP</name>
<dbReference type="RefSeq" id="XP_007409152.1">
    <property type="nucleotide sequence ID" value="XM_007409090.1"/>
</dbReference>
<feature type="compositionally biased region" description="Polar residues" evidence="1">
    <location>
        <begin position="517"/>
        <end position="562"/>
    </location>
</feature>
<evidence type="ECO:0000313" key="3">
    <source>
        <dbReference type="Proteomes" id="UP000001072"/>
    </source>
</evidence>
<dbReference type="KEGG" id="mlr:MELLADRAFT_105545"/>
<feature type="region of interest" description="Disordered" evidence="1">
    <location>
        <begin position="145"/>
        <end position="194"/>
    </location>
</feature>
<keyword evidence="3" id="KW-1185">Reference proteome</keyword>
<proteinExistence type="predicted"/>
<dbReference type="GeneID" id="18922644"/>
<dbReference type="EMBL" id="GL883103">
    <property type="protein sequence ID" value="EGG07820.1"/>
    <property type="molecule type" value="Genomic_DNA"/>
</dbReference>
<feature type="region of interest" description="Disordered" evidence="1">
    <location>
        <begin position="1"/>
        <end position="32"/>
    </location>
</feature>
<evidence type="ECO:0000313" key="2">
    <source>
        <dbReference type="EMBL" id="EGG07820.1"/>
    </source>
</evidence>
<feature type="compositionally biased region" description="Polar residues" evidence="1">
    <location>
        <begin position="1"/>
        <end position="18"/>
    </location>
</feature>
<dbReference type="AlphaFoldDB" id="F4RIK6"/>
<feature type="region of interest" description="Disordered" evidence="1">
    <location>
        <begin position="98"/>
        <end position="119"/>
    </location>
</feature>
<feature type="region of interest" description="Disordered" evidence="1">
    <location>
        <begin position="284"/>
        <end position="361"/>
    </location>
</feature>
<feature type="compositionally biased region" description="Polar residues" evidence="1">
    <location>
        <begin position="350"/>
        <end position="361"/>
    </location>
</feature>
<dbReference type="VEuPathDB" id="FungiDB:MELLADRAFT_105545"/>
<protein>
    <submittedName>
        <fullName evidence="2">Uncharacterized protein</fullName>
    </submittedName>
</protein>
<feature type="compositionally biased region" description="Polar residues" evidence="1">
    <location>
        <begin position="98"/>
        <end position="108"/>
    </location>
</feature>
<accession>F4RIK6</accession>
<feature type="compositionally biased region" description="Low complexity" evidence="1">
    <location>
        <begin position="162"/>
        <end position="179"/>
    </location>
</feature>
<dbReference type="STRING" id="747676.F4RIK6"/>
<feature type="region of interest" description="Disordered" evidence="1">
    <location>
        <begin position="517"/>
        <end position="571"/>
    </location>
</feature>
<dbReference type="Proteomes" id="UP000001072">
    <property type="component" value="Unassembled WGS sequence"/>
</dbReference>
<organism evidence="3">
    <name type="scientific">Melampsora larici-populina (strain 98AG31 / pathotype 3-4-7)</name>
    <name type="common">Poplar leaf rust fungus</name>
    <dbReference type="NCBI Taxonomy" id="747676"/>
    <lineage>
        <taxon>Eukaryota</taxon>
        <taxon>Fungi</taxon>
        <taxon>Dikarya</taxon>
        <taxon>Basidiomycota</taxon>
        <taxon>Pucciniomycotina</taxon>
        <taxon>Pucciniomycetes</taxon>
        <taxon>Pucciniales</taxon>
        <taxon>Melampsoraceae</taxon>
        <taxon>Melampsora</taxon>
    </lineage>
</organism>
<gene>
    <name evidence="2" type="ORF">MELLADRAFT_105545</name>
</gene>
<reference evidence="3" key="1">
    <citation type="journal article" date="2011" name="Proc. Natl. Acad. Sci. U.S.A.">
        <title>Obligate biotrophy features unraveled by the genomic analysis of rust fungi.</title>
        <authorList>
            <person name="Duplessis S."/>
            <person name="Cuomo C.A."/>
            <person name="Lin Y.-C."/>
            <person name="Aerts A."/>
            <person name="Tisserant E."/>
            <person name="Veneault-Fourrey C."/>
            <person name="Joly D.L."/>
            <person name="Hacquard S."/>
            <person name="Amselem J."/>
            <person name="Cantarel B.L."/>
            <person name="Chiu R."/>
            <person name="Coutinho P.M."/>
            <person name="Feau N."/>
            <person name="Field M."/>
            <person name="Frey P."/>
            <person name="Gelhaye E."/>
            <person name="Goldberg J."/>
            <person name="Grabherr M.G."/>
            <person name="Kodira C.D."/>
            <person name="Kohler A."/>
            <person name="Kuees U."/>
            <person name="Lindquist E.A."/>
            <person name="Lucas S.M."/>
            <person name="Mago R."/>
            <person name="Mauceli E."/>
            <person name="Morin E."/>
            <person name="Murat C."/>
            <person name="Pangilinan J.L."/>
            <person name="Park R."/>
            <person name="Pearson M."/>
            <person name="Quesneville H."/>
            <person name="Rouhier N."/>
            <person name="Sakthikumar S."/>
            <person name="Salamov A.A."/>
            <person name="Schmutz J."/>
            <person name="Selles B."/>
            <person name="Shapiro H."/>
            <person name="Tanguay P."/>
            <person name="Tuskan G.A."/>
            <person name="Henrissat B."/>
            <person name="Van de Peer Y."/>
            <person name="Rouze P."/>
            <person name="Ellis J.G."/>
            <person name="Dodds P.N."/>
            <person name="Schein J.E."/>
            <person name="Zhong S."/>
            <person name="Hamelin R.C."/>
            <person name="Grigoriev I.V."/>
            <person name="Szabo L.J."/>
            <person name="Martin F."/>
        </authorList>
    </citation>
    <scope>NUCLEOTIDE SEQUENCE [LARGE SCALE GENOMIC DNA]</scope>
    <source>
        <strain evidence="3">98AG31 / pathotype 3-4-7</strain>
    </source>
</reference>
<feature type="compositionally biased region" description="Polar residues" evidence="1">
    <location>
        <begin position="284"/>
        <end position="323"/>
    </location>
</feature>
<feature type="region of interest" description="Disordered" evidence="1">
    <location>
        <begin position="406"/>
        <end position="448"/>
    </location>
</feature>
<feature type="compositionally biased region" description="Polar residues" evidence="1">
    <location>
        <begin position="412"/>
        <end position="448"/>
    </location>
</feature>
<dbReference type="InParanoid" id="F4RIK6"/>